<gene>
    <name evidence="1" type="ORF">EDD73_10811</name>
</gene>
<reference evidence="1 2" key="1">
    <citation type="submission" date="2019-03" db="EMBL/GenBank/DDBJ databases">
        <title>Genomic Encyclopedia of Type Strains, Phase IV (KMG-IV): sequencing the most valuable type-strain genomes for metagenomic binning, comparative biology and taxonomic classification.</title>
        <authorList>
            <person name="Goeker M."/>
        </authorList>
    </citation>
    <scope>NUCLEOTIDE SEQUENCE [LARGE SCALE GENOMIC DNA]</scope>
    <source>
        <strain evidence="1 2">DSM 11170</strain>
    </source>
</reference>
<dbReference type="AlphaFoldDB" id="A0A4R2RNR4"/>
<keyword evidence="2" id="KW-1185">Reference proteome</keyword>
<dbReference type="EMBL" id="SLXT01000008">
    <property type="protein sequence ID" value="TCP64658.1"/>
    <property type="molecule type" value="Genomic_DNA"/>
</dbReference>
<comment type="caution">
    <text evidence="1">The sequence shown here is derived from an EMBL/GenBank/DDBJ whole genome shotgun (WGS) entry which is preliminary data.</text>
</comment>
<dbReference type="Proteomes" id="UP000294813">
    <property type="component" value="Unassembled WGS sequence"/>
</dbReference>
<dbReference type="OrthoDB" id="9777242at2"/>
<accession>A0A4R2RNR4</accession>
<proteinExistence type="predicted"/>
<dbReference type="RefSeq" id="WP_131918804.1">
    <property type="nucleotide sequence ID" value="NZ_JAOQNU010000008.1"/>
</dbReference>
<organism evidence="1 2">
    <name type="scientific">Heliophilum fasciatum</name>
    <dbReference type="NCBI Taxonomy" id="35700"/>
    <lineage>
        <taxon>Bacteria</taxon>
        <taxon>Bacillati</taxon>
        <taxon>Bacillota</taxon>
        <taxon>Clostridia</taxon>
        <taxon>Eubacteriales</taxon>
        <taxon>Heliobacteriaceae</taxon>
        <taxon>Heliophilum</taxon>
    </lineage>
</organism>
<evidence type="ECO:0000313" key="2">
    <source>
        <dbReference type="Proteomes" id="UP000294813"/>
    </source>
</evidence>
<name>A0A4R2RNR4_9FIRM</name>
<sequence length="225" mass="25759">MSAFIGPIHYWLYRKIRLVGEREEWIAQKARETCGATAEELREQVIQMFGAPLPDIDLAELIDHDNIHGWLQRQIKTVETREAAFIKEVRDACGNKAMDGIDQAFFAHGKQTGEKAKQQNKVDLTAAPGIYQALNDDFLNGMPCDQCDQVVVSERDRVIWESDQWLQEPNWQRAGMDSKIMANLYGRWLTGYVIGANDEFEFKQVSDRLAGDARNRYAIHRKGQA</sequence>
<evidence type="ECO:0000313" key="1">
    <source>
        <dbReference type="EMBL" id="TCP64658.1"/>
    </source>
</evidence>
<protein>
    <submittedName>
        <fullName evidence="1">Uncharacterized protein</fullName>
    </submittedName>
</protein>